<dbReference type="RefSeq" id="WP_307782758.1">
    <property type="nucleotide sequence ID" value="NZ_JAFBCM010000001.1"/>
</dbReference>
<evidence type="ECO:0000259" key="3">
    <source>
        <dbReference type="Pfam" id="PF19291"/>
    </source>
</evidence>
<dbReference type="Pfam" id="PF19291">
    <property type="entry name" value="TREH_N"/>
    <property type="match status" value="1"/>
</dbReference>
<dbReference type="PANTHER" id="PTHR31616:SF0">
    <property type="entry name" value="GLUCAN 1,4-ALPHA-GLUCOSIDASE"/>
    <property type="match status" value="1"/>
</dbReference>
<evidence type="ECO:0000256" key="1">
    <source>
        <dbReference type="SAM" id="MobiDB-lite"/>
    </source>
</evidence>
<dbReference type="EMBL" id="JBHRZH010000042">
    <property type="protein sequence ID" value="MFC3765701.1"/>
    <property type="molecule type" value="Genomic_DNA"/>
</dbReference>
<dbReference type="Proteomes" id="UP001595699">
    <property type="component" value="Unassembled WGS sequence"/>
</dbReference>
<evidence type="ECO:0000259" key="2">
    <source>
        <dbReference type="Pfam" id="PF00723"/>
    </source>
</evidence>
<dbReference type="SUPFAM" id="SSF48208">
    <property type="entry name" value="Six-hairpin glycosidases"/>
    <property type="match status" value="1"/>
</dbReference>
<dbReference type="InterPro" id="IPR012341">
    <property type="entry name" value="6hp_glycosidase-like_sf"/>
</dbReference>
<keyword evidence="4" id="KW-0378">Hydrolase</keyword>
<comment type="caution">
    <text evidence="4">The sequence shown here is derived from an EMBL/GenBank/DDBJ whole genome shotgun (WGS) entry which is preliminary data.</text>
</comment>
<feature type="region of interest" description="Disordered" evidence="1">
    <location>
        <begin position="171"/>
        <end position="193"/>
    </location>
</feature>
<reference evidence="5" key="1">
    <citation type="journal article" date="2019" name="Int. J. Syst. Evol. Microbiol.">
        <title>The Global Catalogue of Microorganisms (GCM) 10K type strain sequencing project: providing services to taxonomists for standard genome sequencing and annotation.</title>
        <authorList>
            <consortium name="The Broad Institute Genomics Platform"/>
            <consortium name="The Broad Institute Genome Sequencing Center for Infectious Disease"/>
            <person name="Wu L."/>
            <person name="Ma J."/>
        </authorList>
    </citation>
    <scope>NUCLEOTIDE SEQUENCE [LARGE SCALE GENOMIC DNA]</scope>
    <source>
        <strain evidence="5">CGMCC 4.7241</strain>
    </source>
</reference>
<dbReference type="Pfam" id="PF00723">
    <property type="entry name" value="Glyco_hydro_15"/>
    <property type="match status" value="1"/>
</dbReference>
<accession>A0ABV7YK50</accession>
<dbReference type="GO" id="GO:0016787">
    <property type="term" value="F:hydrolase activity"/>
    <property type="evidence" value="ECO:0007669"/>
    <property type="project" value="UniProtKB-KW"/>
</dbReference>
<keyword evidence="5" id="KW-1185">Reference proteome</keyword>
<dbReference type="InterPro" id="IPR045582">
    <property type="entry name" value="Trehalase-like_N"/>
</dbReference>
<feature type="region of interest" description="Disordered" evidence="1">
    <location>
        <begin position="659"/>
        <end position="678"/>
    </location>
</feature>
<dbReference type="Gene3D" id="1.50.10.10">
    <property type="match status" value="1"/>
</dbReference>
<gene>
    <name evidence="4" type="ORF">ACFOUW_33040</name>
</gene>
<evidence type="ECO:0000313" key="5">
    <source>
        <dbReference type="Proteomes" id="UP001595699"/>
    </source>
</evidence>
<evidence type="ECO:0000313" key="4">
    <source>
        <dbReference type="EMBL" id="MFC3765701.1"/>
    </source>
</evidence>
<feature type="domain" description="Trehalase-like N-terminal" evidence="3">
    <location>
        <begin position="5"/>
        <end position="165"/>
    </location>
</feature>
<dbReference type="InterPro" id="IPR008928">
    <property type="entry name" value="6-hairpin_glycosidase_sf"/>
</dbReference>
<feature type="region of interest" description="Disordered" evidence="1">
    <location>
        <begin position="547"/>
        <end position="570"/>
    </location>
</feature>
<proteinExistence type="predicted"/>
<feature type="domain" description="GH15-like" evidence="2">
    <location>
        <begin position="262"/>
        <end position="644"/>
    </location>
</feature>
<name>A0ABV7YK50_9ACTN</name>
<organism evidence="4 5">
    <name type="scientific">Tenggerimyces flavus</name>
    <dbReference type="NCBI Taxonomy" id="1708749"/>
    <lineage>
        <taxon>Bacteria</taxon>
        <taxon>Bacillati</taxon>
        <taxon>Actinomycetota</taxon>
        <taxon>Actinomycetes</taxon>
        <taxon>Propionibacteriales</taxon>
        <taxon>Nocardioidaceae</taxon>
        <taxon>Tenggerimyces</taxon>
    </lineage>
</organism>
<dbReference type="InterPro" id="IPR011613">
    <property type="entry name" value="GH15-like"/>
</dbReference>
<protein>
    <submittedName>
        <fullName evidence="4">Glycoside hydrolase family 15 protein</fullName>
    </submittedName>
</protein>
<sequence>MGGDRRSHQRGRSVVALPIEDYAVIGDTQSAALVGRDGSIDWLCLPRFDSSAIFSALLGRPEHGRWLLGPAGEVHAVRRRYRGDTLLLETEFDTEDGTVRLVDFMPPRGEAADVVRIVEGVRGRVSMRMELTLRFDYGRVLPWVRRIGHDVVAAAGPDAVWLRTPIEVHSRASRGSSTGEDGNGGRSDHGNSADALTNALAKESVLVAEFSVGEGFSAPFVLTWRPSHQPAPHPVDPYLALATTDAFWRNWIAPCTYVGEWRDAVVRSLLTLKGLQYAPTGGIVAATTTSLPERLGGVRNWDYRFCWLRDATITLQAFMHSGLFSEAEAWRQWLLRAIAGDPGSMQIMYGVGGERRLTEYDADWLPGYESSVPVRIGNAASEQFQLDVYGEVMDALHQARKDGLARDEDAWALQTAMMGYLERHWTRPDEGIWEVRGESQQFTHSKLMAWVAADRAVKAVQDFGLPGPERRWRALRDDIRSDILTHGYDHDRGTFTQYYGSAELDAAMLMAPLVGFLPASDEHIRGTVAAIEKELLVDGFVHRYTQPPAHVDPASSRTADRQAERSGGVDGLPPGEGAFLACSFWLADNYALMGRRDEAHQLFERLLALRNDVGLLAEEYDPRAQRLTGNFPQAFSHVPLIQTARNLSTIETRTDIALRSRNRPTQAHHGAAPPAPRD</sequence>
<dbReference type="PANTHER" id="PTHR31616">
    <property type="entry name" value="TREHALASE"/>
    <property type="match status" value="1"/>
</dbReference>